<dbReference type="Proteomes" id="UP000317155">
    <property type="component" value="Unassembled WGS sequence"/>
</dbReference>
<reference evidence="7 8" key="1">
    <citation type="submission" date="2019-07" db="EMBL/GenBank/DDBJ databases">
        <title>Insights of Desulfuromonas acetexigens electromicrobiology.</title>
        <authorList>
            <person name="Katuri K."/>
            <person name="Sapireddy V."/>
            <person name="Shaw D.R."/>
            <person name="Saikaly P."/>
        </authorList>
    </citation>
    <scope>NUCLEOTIDE SEQUENCE [LARGE SCALE GENOMIC DNA]</scope>
    <source>
        <strain evidence="7 8">2873</strain>
    </source>
</reference>
<dbReference type="PANTHER" id="PTHR33529:SF6">
    <property type="entry name" value="YJGP_YJGQ FAMILY PERMEASE"/>
    <property type="match status" value="1"/>
</dbReference>
<evidence type="ECO:0000256" key="1">
    <source>
        <dbReference type="ARBA" id="ARBA00004651"/>
    </source>
</evidence>
<evidence type="ECO:0000313" key="7">
    <source>
        <dbReference type="EMBL" id="TRO84074.1"/>
    </source>
</evidence>
<dbReference type="Pfam" id="PF03739">
    <property type="entry name" value="LptF_LptG"/>
    <property type="match status" value="1"/>
</dbReference>
<name>A0A550JLJ4_9BACT</name>
<dbReference type="RefSeq" id="WP_092053234.1">
    <property type="nucleotide sequence ID" value="NZ_FOJJ01000001.1"/>
</dbReference>
<organism evidence="7 8">
    <name type="scientific">Trichloromonas acetexigens</name>
    <dbReference type="NCBI Taxonomy" id="38815"/>
    <lineage>
        <taxon>Bacteria</taxon>
        <taxon>Pseudomonadati</taxon>
        <taxon>Thermodesulfobacteriota</taxon>
        <taxon>Desulfuromonadia</taxon>
        <taxon>Desulfuromonadales</taxon>
        <taxon>Trichloromonadaceae</taxon>
        <taxon>Trichloromonas</taxon>
    </lineage>
</organism>
<keyword evidence="3 6" id="KW-0812">Transmembrane</keyword>
<dbReference type="GO" id="GO:0015920">
    <property type="term" value="P:lipopolysaccharide transport"/>
    <property type="evidence" value="ECO:0007669"/>
    <property type="project" value="TreeGrafter"/>
</dbReference>
<dbReference type="AlphaFoldDB" id="A0A550JLJ4"/>
<feature type="transmembrane region" description="Helical" evidence="6">
    <location>
        <begin position="278"/>
        <end position="296"/>
    </location>
</feature>
<dbReference type="EMBL" id="VJVV01000001">
    <property type="protein sequence ID" value="TRO84074.1"/>
    <property type="molecule type" value="Genomic_DNA"/>
</dbReference>
<feature type="transmembrane region" description="Helical" evidence="6">
    <location>
        <begin position="337"/>
        <end position="356"/>
    </location>
</feature>
<comment type="subcellular location">
    <subcellularLocation>
        <location evidence="1">Cell membrane</location>
        <topology evidence="1">Multi-pass membrane protein</topology>
    </subcellularLocation>
</comment>
<keyword evidence="2" id="KW-1003">Cell membrane</keyword>
<evidence type="ECO:0000256" key="2">
    <source>
        <dbReference type="ARBA" id="ARBA00022475"/>
    </source>
</evidence>
<evidence type="ECO:0000256" key="6">
    <source>
        <dbReference type="SAM" id="Phobius"/>
    </source>
</evidence>
<evidence type="ECO:0000256" key="3">
    <source>
        <dbReference type="ARBA" id="ARBA00022692"/>
    </source>
</evidence>
<keyword evidence="8" id="KW-1185">Reference proteome</keyword>
<feature type="transmembrane region" description="Helical" evidence="6">
    <location>
        <begin position="303"/>
        <end position="325"/>
    </location>
</feature>
<feature type="transmembrane region" description="Helical" evidence="6">
    <location>
        <begin position="95"/>
        <end position="117"/>
    </location>
</feature>
<sequence>MSILHRYILHFFTRLLLLSLGAFAGIFLLVDFLEKVDDFLEHGAAISLYVLYLLNMLPVAVAQVIPLATLLAAFGTLGGLSKSNELTAMRGGGISIWKITLPLLISGLLLSAGLFFVNEFLIPVNQKKIHYILQNELRGKQEILFKRDNIWFREDGTIYHVRQSQPENNRLLGVTILEFDEQFHLISRQDAPLARFEEGVWIFEDLVSYRYDPDTSMIVERLRFPQKSLELAKKPEDFTETFYKAEQLGFFELRSLVEKMKNEGYNPRNYQVDMHARLAYPFTCLTMTMLGIPFALRKGRSASLAVGVTLSVAVGVVFFILQTLLTTLGYSAVIPPFIAAWSALLIFSLLAVWLLLSTRD</sequence>
<dbReference type="NCBIfam" id="TIGR04408">
    <property type="entry name" value="LptG_lptG"/>
    <property type="match status" value="1"/>
</dbReference>
<dbReference type="GO" id="GO:0043190">
    <property type="term" value="C:ATP-binding cassette (ABC) transporter complex"/>
    <property type="evidence" value="ECO:0007669"/>
    <property type="project" value="InterPro"/>
</dbReference>
<keyword evidence="5 6" id="KW-0472">Membrane</keyword>
<dbReference type="InterPro" id="IPR030923">
    <property type="entry name" value="LptG"/>
</dbReference>
<keyword evidence="4 6" id="KW-1133">Transmembrane helix</keyword>
<protein>
    <submittedName>
        <fullName evidence="7">LPS export ABC transporter permease LptG</fullName>
    </submittedName>
</protein>
<evidence type="ECO:0000256" key="4">
    <source>
        <dbReference type="ARBA" id="ARBA00022989"/>
    </source>
</evidence>
<comment type="caution">
    <text evidence="7">The sequence shown here is derived from an EMBL/GenBank/DDBJ whole genome shotgun (WGS) entry which is preliminary data.</text>
</comment>
<dbReference type="PANTHER" id="PTHR33529">
    <property type="entry name" value="SLR0882 PROTEIN-RELATED"/>
    <property type="match status" value="1"/>
</dbReference>
<evidence type="ECO:0000313" key="8">
    <source>
        <dbReference type="Proteomes" id="UP000317155"/>
    </source>
</evidence>
<proteinExistence type="predicted"/>
<evidence type="ECO:0000256" key="5">
    <source>
        <dbReference type="ARBA" id="ARBA00023136"/>
    </source>
</evidence>
<feature type="transmembrane region" description="Helical" evidence="6">
    <location>
        <begin position="49"/>
        <end position="74"/>
    </location>
</feature>
<dbReference type="GO" id="GO:0055085">
    <property type="term" value="P:transmembrane transport"/>
    <property type="evidence" value="ECO:0007669"/>
    <property type="project" value="InterPro"/>
</dbReference>
<feature type="transmembrane region" description="Helical" evidence="6">
    <location>
        <begin position="7"/>
        <end position="29"/>
    </location>
</feature>
<accession>A0A550JLJ4</accession>
<gene>
    <name evidence="7" type="primary">lptG</name>
    <name evidence="7" type="ORF">FL622_02520</name>
</gene>
<dbReference type="InterPro" id="IPR005495">
    <property type="entry name" value="LptG/LptF_permease"/>
</dbReference>
<dbReference type="OrthoDB" id="9783403at2"/>